<evidence type="ECO:0000313" key="7">
    <source>
        <dbReference type="EMBL" id="SFF07094.1"/>
    </source>
</evidence>
<comment type="subcellular location">
    <subcellularLocation>
        <location evidence="1">Membrane</location>
        <topology evidence="1">Multi-pass membrane protein</topology>
    </subcellularLocation>
</comment>
<dbReference type="GO" id="GO:0016787">
    <property type="term" value="F:hydrolase activity"/>
    <property type="evidence" value="ECO:0007669"/>
    <property type="project" value="TreeGrafter"/>
</dbReference>
<dbReference type="PANTHER" id="PTHR31885">
    <property type="entry name" value="GH04784P"/>
    <property type="match status" value="1"/>
</dbReference>
<evidence type="ECO:0000256" key="2">
    <source>
        <dbReference type="ARBA" id="ARBA00007375"/>
    </source>
</evidence>
<dbReference type="InterPro" id="IPR012506">
    <property type="entry name" value="TMEM86B-like"/>
</dbReference>
<evidence type="ECO:0000256" key="1">
    <source>
        <dbReference type="ARBA" id="ARBA00004141"/>
    </source>
</evidence>
<keyword evidence="4 6" id="KW-1133">Transmembrane helix</keyword>
<feature type="transmembrane region" description="Helical" evidence="6">
    <location>
        <begin position="96"/>
        <end position="115"/>
    </location>
</feature>
<proteinExistence type="inferred from homology"/>
<name>A0A1I2FNN7_9MICO</name>
<sequence length="246" mass="25644">MTAIDDGGGTVRTMTTRVAIGVSVGVSLVHLAALLGNRDLLADVTQVLLMPALAAYVALTAGPGRRERLVRLLLVALGFSWLGDAVPRLLEGDAGFLAMVGFFLVAQIVLIVAFWPFRRSSVAVRRPWVLGVYAAALIGLVALCGEQAGPLLGPVVVYGLCLFSMSVLATGVSRTVGVGGLVFLVSDSLIALRAFAPEVQIPAMGFWVMLTYISAQALIAVGVLRLLGASLRGAVRRPSAPVPARA</sequence>
<reference evidence="8" key="1">
    <citation type="submission" date="2016-10" db="EMBL/GenBank/DDBJ databases">
        <authorList>
            <person name="Varghese N."/>
            <person name="Submissions S."/>
        </authorList>
    </citation>
    <scope>NUCLEOTIDE SEQUENCE [LARGE SCALE GENOMIC DNA]</scope>
    <source>
        <strain evidence="8">DSM 19083</strain>
    </source>
</reference>
<evidence type="ECO:0000256" key="4">
    <source>
        <dbReference type="ARBA" id="ARBA00022989"/>
    </source>
</evidence>
<dbReference type="PANTHER" id="PTHR31885:SF6">
    <property type="entry name" value="GH04784P"/>
    <property type="match status" value="1"/>
</dbReference>
<feature type="transmembrane region" description="Helical" evidence="6">
    <location>
        <begin position="176"/>
        <end position="195"/>
    </location>
</feature>
<protein>
    <submittedName>
        <fullName evidence="7">Uncharacterized membrane protein YhhN</fullName>
    </submittedName>
</protein>
<gene>
    <name evidence="7" type="ORF">SAMN04488035_1437</name>
</gene>
<feature type="transmembrane region" description="Helical" evidence="6">
    <location>
        <begin position="41"/>
        <end position="62"/>
    </location>
</feature>
<dbReference type="STRING" id="285351.SAMN04488035_1437"/>
<organism evidence="7 8">
    <name type="scientific">Flavimobilis marinus</name>
    <dbReference type="NCBI Taxonomy" id="285351"/>
    <lineage>
        <taxon>Bacteria</taxon>
        <taxon>Bacillati</taxon>
        <taxon>Actinomycetota</taxon>
        <taxon>Actinomycetes</taxon>
        <taxon>Micrococcales</taxon>
        <taxon>Jonesiaceae</taxon>
        <taxon>Flavimobilis</taxon>
    </lineage>
</organism>
<feature type="transmembrane region" description="Helical" evidence="6">
    <location>
        <begin position="127"/>
        <end position="145"/>
    </location>
</feature>
<evidence type="ECO:0000313" key="8">
    <source>
        <dbReference type="Proteomes" id="UP000198520"/>
    </source>
</evidence>
<keyword evidence="8" id="KW-1185">Reference proteome</keyword>
<keyword evidence="5 6" id="KW-0472">Membrane</keyword>
<dbReference type="GO" id="GO:0016020">
    <property type="term" value="C:membrane"/>
    <property type="evidence" value="ECO:0007669"/>
    <property type="project" value="UniProtKB-SubCell"/>
</dbReference>
<dbReference type="Pfam" id="PF07947">
    <property type="entry name" value="YhhN"/>
    <property type="match status" value="1"/>
</dbReference>
<dbReference type="AlphaFoldDB" id="A0A1I2FNN7"/>
<comment type="similarity">
    <text evidence="2">Belongs to the TMEM86 family.</text>
</comment>
<accession>A0A1I2FNN7</accession>
<evidence type="ECO:0000256" key="5">
    <source>
        <dbReference type="ARBA" id="ARBA00023136"/>
    </source>
</evidence>
<dbReference type="EMBL" id="FONZ01000002">
    <property type="protein sequence ID" value="SFF07094.1"/>
    <property type="molecule type" value="Genomic_DNA"/>
</dbReference>
<dbReference type="Proteomes" id="UP000198520">
    <property type="component" value="Unassembled WGS sequence"/>
</dbReference>
<keyword evidence="3 6" id="KW-0812">Transmembrane</keyword>
<evidence type="ECO:0000256" key="3">
    <source>
        <dbReference type="ARBA" id="ARBA00022692"/>
    </source>
</evidence>
<evidence type="ECO:0000256" key="6">
    <source>
        <dbReference type="SAM" id="Phobius"/>
    </source>
</evidence>
<feature type="transmembrane region" description="Helical" evidence="6">
    <location>
        <begin position="18"/>
        <end position="35"/>
    </location>
</feature>
<feature type="transmembrane region" description="Helical" evidence="6">
    <location>
        <begin position="151"/>
        <end position="169"/>
    </location>
</feature>
<feature type="transmembrane region" description="Helical" evidence="6">
    <location>
        <begin position="69"/>
        <end position="90"/>
    </location>
</feature>
<feature type="transmembrane region" description="Helical" evidence="6">
    <location>
        <begin position="207"/>
        <end position="227"/>
    </location>
</feature>